<keyword evidence="2" id="KW-1185">Reference proteome</keyword>
<organism evidence="1 2">
    <name type="scientific">Pseudoxanthomonas wuyuanensis</name>
    <dbReference type="NCBI Taxonomy" id="1073196"/>
    <lineage>
        <taxon>Bacteria</taxon>
        <taxon>Pseudomonadati</taxon>
        <taxon>Pseudomonadota</taxon>
        <taxon>Gammaproteobacteria</taxon>
        <taxon>Lysobacterales</taxon>
        <taxon>Lysobacteraceae</taxon>
        <taxon>Pseudoxanthomonas</taxon>
    </lineage>
</organism>
<dbReference type="RefSeq" id="WP_097122116.1">
    <property type="nucleotide sequence ID" value="NZ_OCND01000005.1"/>
</dbReference>
<dbReference type="Proteomes" id="UP000219374">
    <property type="component" value="Unassembled WGS sequence"/>
</dbReference>
<accession>A0A286D8A9</accession>
<proteinExistence type="predicted"/>
<gene>
    <name evidence="1" type="ORF">SAMN06296416_105110</name>
</gene>
<dbReference type="EMBL" id="OCND01000005">
    <property type="protein sequence ID" value="SOD54837.1"/>
    <property type="molecule type" value="Genomic_DNA"/>
</dbReference>
<evidence type="ECO:0000313" key="2">
    <source>
        <dbReference type="Proteomes" id="UP000219374"/>
    </source>
</evidence>
<dbReference type="AlphaFoldDB" id="A0A286D8A9"/>
<protein>
    <submittedName>
        <fullName evidence="1">Uncharacterized protein</fullName>
    </submittedName>
</protein>
<name>A0A286D8A9_9GAMM</name>
<reference evidence="1 2" key="1">
    <citation type="submission" date="2017-09" db="EMBL/GenBank/DDBJ databases">
        <authorList>
            <person name="Ehlers B."/>
            <person name="Leendertz F.H."/>
        </authorList>
    </citation>
    <scope>NUCLEOTIDE SEQUENCE [LARGE SCALE GENOMIC DNA]</scope>
    <source>
        <strain evidence="1 2">CGMCC 1.10978</strain>
    </source>
</reference>
<evidence type="ECO:0000313" key="1">
    <source>
        <dbReference type="EMBL" id="SOD54837.1"/>
    </source>
</evidence>
<dbReference type="OrthoDB" id="5966436at2"/>
<sequence length="75" mass="8134">MTDIVLKDIDPVLADRIRRVAAARGWLIHDTILNLLEQGLFACEAEVSGGFDNNEVDVLSEAINALKQVPAGKGF</sequence>